<keyword evidence="3" id="KW-1015">Disulfide bond</keyword>
<proteinExistence type="predicted"/>
<dbReference type="InterPro" id="IPR003961">
    <property type="entry name" value="FN3_dom"/>
</dbReference>
<dbReference type="FunFam" id="2.60.40.10:FF:000028">
    <property type="entry name" value="Neuronal cell adhesion molecule"/>
    <property type="match status" value="1"/>
</dbReference>
<evidence type="ECO:0000256" key="4">
    <source>
        <dbReference type="ARBA" id="ARBA00023170"/>
    </source>
</evidence>
<dbReference type="GO" id="GO:0019955">
    <property type="term" value="F:cytokine binding"/>
    <property type="evidence" value="ECO:0007669"/>
    <property type="project" value="TreeGrafter"/>
</dbReference>
<sequence>MASFSFSVPSKAPQVNVTSPSSTELRVTWKPIDKKYLHGIHRGYCLYCDETPVRRLDNVVMLELTIRDLRPYTKHYVQVAARTTPGCGVKSRRMPFFTMEDKPDAPPQDVTAHNTSSTSLRVDWKEVNKTAQNGIILGYNITYTMRPNGSTKTANAPAKTFYYVISSLSVWTLYSVSVAAYTKVGSGPAASVQVSTEEGAPTVAPEIVVAQNTSSSSIYIQWREINEREYGILLGYQITYKALDYNEAKLVVKTVSLTASSYTMTGLLLYWRYDIKVGGYTRPGVGKVATTIVRTDEHIPGRSPENVKGEAETSTSIYVNWGKVASNFVHGILLGYNLTLRETRDMSKLTLYEFVKQNEVPKYLENLKKYTEYTIWVRAVNSKGHGRLNSPEGYQVRTKEDAPEAPPSNIRVVNTLGSISSLNLEWNRIPEDKANGIIRGYFVEYTAVILNGQQIELGKQVTKTFRVRGNRYATIVKDLIPGSTYHIKMFGYTIKNGTKSSIVIGETCKCPEYLKVNWWRIPPYTDGNVLDPGGIFSRAVQMMLDMCGTCKNGHGRTKACYRPGCDQQSSRRRRAVDTYQQETFQQVLNNIKDNVDISFPIQGNKYTTHYGGVFPYISVVETSGSVYFTVKNIPSTAHVLVNAAFYSIPLLILITLLSGLAGIIIWALERSSNPTSFPLSFTKGLREGFWWAFISASTVGYGDRRPVTIPGKLFAISWILVGYVIITLLTSLMVNSITSVLVTQRTSIYGAKVAAVQNSTEYGKAIRQNGKVQPFGNVDEVINALKDKVVDGAIMDMYAAATRQDLFQSGDVELSRQIEYPSGYGIVLSGRMKDSAPMINEYFKKKAQVLLEFIQNNTDIVTQKQNQAQERAEKKSGIFDATSGAYKVTIIVITSLLAASLVGGLFWQYNYHAKAVKIRDELRNSTPVYGYYKHLREDVRDSCEDHFKDLMSKLSKLRKKHMKELKLLAKYYKESGHPWPVVRSFRPASTSASSFTRIRKMTASVTPSLNDRHNIALQVLDVETEHEKQRSKDSQV</sequence>
<dbReference type="Gene3D" id="1.10.287.70">
    <property type="match status" value="1"/>
</dbReference>
<evidence type="ECO:0000256" key="2">
    <source>
        <dbReference type="ARBA" id="ARBA00022737"/>
    </source>
</evidence>
<keyword evidence="5" id="KW-0325">Glycoprotein</keyword>
<dbReference type="SUPFAM" id="SSF53850">
    <property type="entry name" value="Periplasmic binding protein-like II"/>
    <property type="match status" value="1"/>
</dbReference>
<evidence type="ECO:0000313" key="7">
    <source>
        <dbReference type="Proteomes" id="UP001152795"/>
    </source>
</evidence>
<accession>A0A6S7IYE3</accession>
<dbReference type="InterPro" id="IPR036116">
    <property type="entry name" value="FN3_sf"/>
</dbReference>
<dbReference type="PANTHER" id="PTHR23036:SF151">
    <property type="entry name" value="FIBRONECTIN TYPE-III DOMAIN-CONTAINING PROTEIN"/>
    <property type="match status" value="1"/>
</dbReference>
<dbReference type="EMBL" id="CACRXK020011682">
    <property type="protein sequence ID" value="CAB4021879.1"/>
    <property type="molecule type" value="Genomic_DNA"/>
</dbReference>
<protein>
    <submittedName>
        <fullName evidence="6">Receptor-type tyrosine- phosphatase F</fullName>
    </submittedName>
</protein>
<dbReference type="PROSITE" id="PS50853">
    <property type="entry name" value="FN3"/>
    <property type="match status" value="5"/>
</dbReference>
<dbReference type="InterPro" id="IPR013783">
    <property type="entry name" value="Ig-like_fold"/>
</dbReference>
<dbReference type="SMART" id="SM00060">
    <property type="entry name" value="FN3"/>
    <property type="match status" value="5"/>
</dbReference>
<dbReference type="Pfam" id="PF00041">
    <property type="entry name" value="fn3"/>
    <property type="match status" value="3"/>
</dbReference>
<keyword evidence="2" id="KW-0677">Repeat</keyword>
<dbReference type="AlphaFoldDB" id="A0A6S7IYE3"/>
<dbReference type="Pfam" id="PF07885">
    <property type="entry name" value="Ion_trans_2"/>
    <property type="match status" value="1"/>
</dbReference>
<organism evidence="6 7">
    <name type="scientific">Paramuricea clavata</name>
    <name type="common">Red gorgonian</name>
    <name type="synonym">Violescent sea-whip</name>
    <dbReference type="NCBI Taxonomy" id="317549"/>
    <lineage>
        <taxon>Eukaryota</taxon>
        <taxon>Metazoa</taxon>
        <taxon>Cnidaria</taxon>
        <taxon>Anthozoa</taxon>
        <taxon>Octocorallia</taxon>
        <taxon>Malacalcyonacea</taxon>
        <taxon>Plexauridae</taxon>
        <taxon>Paramuricea</taxon>
    </lineage>
</organism>
<dbReference type="PRINTS" id="PR00169">
    <property type="entry name" value="KCHANNEL"/>
</dbReference>
<dbReference type="Gene3D" id="2.60.40.10">
    <property type="entry name" value="Immunoglobulins"/>
    <property type="match status" value="5"/>
</dbReference>
<dbReference type="PANTHER" id="PTHR23036">
    <property type="entry name" value="CYTOKINE RECEPTOR"/>
    <property type="match status" value="1"/>
</dbReference>
<reference evidence="6" key="1">
    <citation type="submission" date="2020-04" db="EMBL/GenBank/DDBJ databases">
        <authorList>
            <person name="Alioto T."/>
            <person name="Alioto T."/>
            <person name="Gomez Garrido J."/>
        </authorList>
    </citation>
    <scope>NUCLEOTIDE SEQUENCE</scope>
    <source>
        <strain evidence="6">A484AB</strain>
    </source>
</reference>
<name>A0A6S7IYE3_PARCT</name>
<evidence type="ECO:0000256" key="3">
    <source>
        <dbReference type="ARBA" id="ARBA00023157"/>
    </source>
</evidence>
<evidence type="ECO:0000313" key="6">
    <source>
        <dbReference type="EMBL" id="CAB4021879.1"/>
    </source>
</evidence>
<evidence type="ECO:0000256" key="1">
    <source>
        <dbReference type="ARBA" id="ARBA00022729"/>
    </source>
</evidence>
<dbReference type="InterPro" id="IPR013099">
    <property type="entry name" value="K_chnl_dom"/>
</dbReference>
<dbReference type="GO" id="GO:0004896">
    <property type="term" value="F:cytokine receptor activity"/>
    <property type="evidence" value="ECO:0007669"/>
    <property type="project" value="TreeGrafter"/>
</dbReference>
<dbReference type="GO" id="GO:0009897">
    <property type="term" value="C:external side of plasma membrane"/>
    <property type="evidence" value="ECO:0007669"/>
    <property type="project" value="TreeGrafter"/>
</dbReference>
<dbReference type="CDD" id="cd00063">
    <property type="entry name" value="FN3"/>
    <property type="match status" value="5"/>
</dbReference>
<gene>
    <name evidence="6" type="ORF">PACLA_8A033987</name>
</gene>
<dbReference type="OrthoDB" id="6020478at2759"/>
<keyword evidence="7" id="KW-1185">Reference proteome</keyword>
<dbReference type="InterPro" id="IPR050379">
    <property type="entry name" value="Type-I_Cytokine_Rcpt"/>
</dbReference>
<dbReference type="Proteomes" id="UP001152795">
    <property type="component" value="Unassembled WGS sequence"/>
</dbReference>
<keyword evidence="1" id="KW-0732">Signal</keyword>
<dbReference type="SUPFAM" id="SSF49265">
    <property type="entry name" value="Fibronectin type III"/>
    <property type="match status" value="3"/>
</dbReference>
<dbReference type="GO" id="GO:0043235">
    <property type="term" value="C:receptor complex"/>
    <property type="evidence" value="ECO:0007669"/>
    <property type="project" value="TreeGrafter"/>
</dbReference>
<dbReference type="SUPFAM" id="SSF81324">
    <property type="entry name" value="Voltage-gated potassium channels"/>
    <property type="match status" value="1"/>
</dbReference>
<keyword evidence="4 6" id="KW-0675">Receptor</keyword>
<comment type="caution">
    <text evidence="6">The sequence shown here is derived from an EMBL/GenBank/DDBJ whole genome shotgun (WGS) entry which is preliminary data.</text>
</comment>
<evidence type="ECO:0000256" key="5">
    <source>
        <dbReference type="ARBA" id="ARBA00023180"/>
    </source>
</evidence>